<dbReference type="Gene3D" id="2.60.40.150">
    <property type="entry name" value="C2 domain"/>
    <property type="match status" value="1"/>
</dbReference>
<feature type="region of interest" description="Disordered" evidence="9">
    <location>
        <begin position="809"/>
        <end position="832"/>
    </location>
</feature>
<dbReference type="InterPro" id="IPR000719">
    <property type="entry name" value="Prot_kinase_dom"/>
</dbReference>
<evidence type="ECO:0000256" key="4">
    <source>
        <dbReference type="ARBA" id="ARBA00022741"/>
    </source>
</evidence>
<dbReference type="PROSITE" id="PS50290">
    <property type="entry name" value="PI3_4_KINASE_3"/>
    <property type="match status" value="1"/>
</dbReference>
<dbReference type="PROSITE" id="PS51547">
    <property type="entry name" value="C2_PI3K"/>
    <property type="match status" value="1"/>
</dbReference>
<evidence type="ECO:0000259" key="12">
    <source>
        <dbReference type="PROSITE" id="PS51545"/>
    </source>
</evidence>
<protein>
    <recommendedName>
        <fullName evidence="2">phosphatidylinositol 3-kinase</fullName>
        <ecNumber evidence="2">2.7.1.137</ecNumber>
    </recommendedName>
</protein>
<feature type="region of interest" description="Disordered" evidence="9">
    <location>
        <begin position="345"/>
        <end position="415"/>
    </location>
</feature>
<dbReference type="EC" id="2.7.1.137" evidence="2"/>
<dbReference type="InterPro" id="IPR015433">
    <property type="entry name" value="PI3/4_kinase"/>
</dbReference>
<dbReference type="InterPro" id="IPR042236">
    <property type="entry name" value="PI3K_accessory_sf"/>
</dbReference>
<dbReference type="Gene3D" id="1.10.1070.11">
    <property type="entry name" value="Phosphatidylinositol 3-/4-kinase, catalytic domain"/>
    <property type="match status" value="1"/>
</dbReference>
<dbReference type="GO" id="GO:0005942">
    <property type="term" value="C:phosphatidylinositol 3-kinase complex"/>
    <property type="evidence" value="ECO:0007669"/>
    <property type="project" value="TreeGrafter"/>
</dbReference>
<dbReference type="SUPFAM" id="SSF49562">
    <property type="entry name" value="C2 domain (Calcium/lipid-binding domain, CaLB)"/>
    <property type="match status" value="1"/>
</dbReference>
<comment type="similarity">
    <text evidence="8">Belongs to the PI3/PI4-kinase family.</text>
</comment>
<dbReference type="SMART" id="SM00220">
    <property type="entry name" value="S_TKc"/>
    <property type="match status" value="1"/>
</dbReference>
<dbReference type="GO" id="GO:0005524">
    <property type="term" value="F:ATP binding"/>
    <property type="evidence" value="ECO:0007669"/>
    <property type="project" value="UniProtKB-KW"/>
</dbReference>
<dbReference type="CDD" id="cd00180">
    <property type="entry name" value="PKc"/>
    <property type="match status" value="1"/>
</dbReference>
<evidence type="ECO:0000256" key="3">
    <source>
        <dbReference type="ARBA" id="ARBA00022679"/>
    </source>
</evidence>
<dbReference type="SMART" id="SM00144">
    <property type="entry name" value="PI3K_rbd"/>
    <property type="match status" value="1"/>
</dbReference>
<feature type="region of interest" description="Disordered" evidence="9">
    <location>
        <begin position="114"/>
        <end position="177"/>
    </location>
</feature>
<dbReference type="GO" id="GO:0043491">
    <property type="term" value="P:phosphatidylinositol 3-kinase/protein kinase B signal transduction"/>
    <property type="evidence" value="ECO:0007669"/>
    <property type="project" value="TreeGrafter"/>
</dbReference>
<feature type="compositionally biased region" description="Low complexity" evidence="9">
    <location>
        <begin position="81"/>
        <end position="97"/>
    </location>
</feature>
<dbReference type="InterPro" id="IPR029071">
    <property type="entry name" value="Ubiquitin-like_domsf"/>
</dbReference>
<dbReference type="PANTHER" id="PTHR10048">
    <property type="entry name" value="PHOSPHATIDYLINOSITOL KINASE"/>
    <property type="match status" value="1"/>
</dbReference>
<comment type="catalytic activity">
    <reaction evidence="1">
        <text>a 1,2-diacyl-sn-glycero-3-phospho-(1D-myo-inositol) + ATP = a 1,2-diacyl-sn-glycero-3-phospho-(1D-myo-inositol-3-phosphate) + ADP + H(+)</text>
        <dbReference type="Rhea" id="RHEA:12709"/>
        <dbReference type="ChEBI" id="CHEBI:15378"/>
        <dbReference type="ChEBI" id="CHEBI:30616"/>
        <dbReference type="ChEBI" id="CHEBI:57880"/>
        <dbReference type="ChEBI" id="CHEBI:58088"/>
        <dbReference type="ChEBI" id="CHEBI:456216"/>
        <dbReference type="EC" id="2.7.1.137"/>
    </reaction>
</comment>
<dbReference type="Gene3D" id="3.30.1010.10">
    <property type="entry name" value="Phosphatidylinositol 3-kinase Catalytic Subunit, Chain A, domain 4"/>
    <property type="match status" value="1"/>
</dbReference>
<dbReference type="InterPro" id="IPR008615">
    <property type="entry name" value="FNIP"/>
</dbReference>
<feature type="region of interest" description="Disordered" evidence="9">
    <location>
        <begin position="195"/>
        <end position="328"/>
    </location>
</feature>
<keyword evidence="4" id="KW-0547">Nucleotide-binding</keyword>
<dbReference type="InterPro" id="IPR002420">
    <property type="entry name" value="PI3K-type_C2_dom"/>
</dbReference>
<evidence type="ECO:0000256" key="6">
    <source>
        <dbReference type="ARBA" id="ARBA00022840"/>
    </source>
</evidence>
<dbReference type="GO" id="GO:0035005">
    <property type="term" value="F:1-phosphatidylinositol-4-phosphate 3-kinase activity"/>
    <property type="evidence" value="ECO:0007669"/>
    <property type="project" value="TreeGrafter"/>
</dbReference>
<evidence type="ECO:0000256" key="8">
    <source>
        <dbReference type="PROSITE-ProRule" id="PRU00880"/>
    </source>
</evidence>
<organism evidence="15 16">
    <name type="scientific">Cavenderia fasciculata</name>
    <name type="common">Slime mold</name>
    <name type="synonym">Dictyostelium fasciculatum</name>
    <dbReference type="NCBI Taxonomy" id="261658"/>
    <lineage>
        <taxon>Eukaryota</taxon>
        <taxon>Amoebozoa</taxon>
        <taxon>Evosea</taxon>
        <taxon>Eumycetozoa</taxon>
        <taxon>Dictyostelia</taxon>
        <taxon>Acytosteliales</taxon>
        <taxon>Cavenderiaceae</taxon>
        <taxon>Cavenderia</taxon>
    </lineage>
</organism>
<dbReference type="SMART" id="SM00145">
    <property type="entry name" value="PI3Ka"/>
    <property type="match status" value="1"/>
</dbReference>
<feature type="compositionally biased region" description="Low complexity" evidence="9">
    <location>
        <begin position="18"/>
        <end position="51"/>
    </location>
</feature>
<evidence type="ECO:0000259" key="10">
    <source>
        <dbReference type="PROSITE" id="PS50011"/>
    </source>
</evidence>
<evidence type="ECO:0000256" key="1">
    <source>
        <dbReference type="ARBA" id="ARBA00001498"/>
    </source>
</evidence>
<dbReference type="Pfam" id="PF05725">
    <property type="entry name" value="FNIP"/>
    <property type="match status" value="7"/>
</dbReference>
<feature type="compositionally biased region" description="Low complexity" evidence="9">
    <location>
        <begin position="237"/>
        <end position="248"/>
    </location>
</feature>
<evidence type="ECO:0000256" key="2">
    <source>
        <dbReference type="ARBA" id="ARBA00012073"/>
    </source>
</evidence>
<dbReference type="Pfam" id="PF00454">
    <property type="entry name" value="PI3_PI4_kinase"/>
    <property type="match status" value="1"/>
</dbReference>
<feature type="compositionally biased region" description="Polar residues" evidence="9">
    <location>
        <begin position="260"/>
        <end position="285"/>
    </location>
</feature>
<dbReference type="KEGG" id="dfa:DFA_02787"/>
<feature type="compositionally biased region" description="Low complexity" evidence="9">
    <location>
        <begin position="208"/>
        <end position="229"/>
    </location>
</feature>
<dbReference type="PROSITE" id="PS51546">
    <property type="entry name" value="PI3K_RBD"/>
    <property type="match status" value="1"/>
</dbReference>
<dbReference type="PROSITE" id="PS00916">
    <property type="entry name" value="PI3_4_KINASE_2"/>
    <property type="match status" value="1"/>
</dbReference>
<dbReference type="Gene3D" id="1.25.40.70">
    <property type="entry name" value="Phosphatidylinositol 3-kinase, accessory domain (PIK)"/>
    <property type="match status" value="1"/>
</dbReference>
<accession>F4PIB0</accession>
<feature type="compositionally biased region" description="Polar residues" evidence="9">
    <location>
        <begin position="52"/>
        <end position="67"/>
    </location>
</feature>
<dbReference type="STRING" id="1054147.F4PIB0"/>
<feature type="compositionally biased region" description="Low complexity" evidence="9">
    <location>
        <begin position="286"/>
        <end position="328"/>
    </location>
</feature>
<dbReference type="Pfam" id="PF00613">
    <property type="entry name" value="PI3Ka"/>
    <property type="match status" value="1"/>
</dbReference>
<dbReference type="PROSITE" id="PS51545">
    <property type="entry name" value="PIK_HELICAL"/>
    <property type="match status" value="1"/>
</dbReference>
<dbReference type="GO" id="GO:0048015">
    <property type="term" value="P:phosphatidylinositol-mediated signaling"/>
    <property type="evidence" value="ECO:0007669"/>
    <property type="project" value="TreeGrafter"/>
</dbReference>
<dbReference type="Proteomes" id="UP000007797">
    <property type="component" value="Unassembled WGS sequence"/>
</dbReference>
<name>F4PIB0_CACFS</name>
<dbReference type="GO" id="GO:0032060">
    <property type="term" value="P:bleb assembly"/>
    <property type="evidence" value="ECO:0007669"/>
    <property type="project" value="UniProtKB-ARBA"/>
</dbReference>
<dbReference type="GO" id="GO:0004672">
    <property type="term" value="F:protein kinase activity"/>
    <property type="evidence" value="ECO:0007669"/>
    <property type="project" value="InterPro"/>
</dbReference>
<keyword evidence="5" id="KW-0418">Kinase</keyword>
<dbReference type="PANTHER" id="PTHR10048:SF117">
    <property type="entry name" value="PHOSPHATIDYLINOSITOL 3-KINASE 2"/>
    <property type="match status" value="1"/>
</dbReference>
<reference evidence="16" key="1">
    <citation type="journal article" date="2011" name="Genome Res.">
        <title>Phylogeny-wide analysis of social amoeba genomes highlights ancient origins for complex intercellular communication.</title>
        <authorList>
            <person name="Heidel A.J."/>
            <person name="Lawal H.M."/>
            <person name="Felder M."/>
            <person name="Schilde C."/>
            <person name="Helps N.R."/>
            <person name="Tunggal B."/>
            <person name="Rivero F."/>
            <person name="John U."/>
            <person name="Schleicher M."/>
            <person name="Eichinger L."/>
            <person name="Platzer M."/>
            <person name="Noegel A.A."/>
            <person name="Schaap P."/>
            <person name="Gloeckner G."/>
        </authorList>
    </citation>
    <scope>NUCLEOTIDE SEQUENCE [LARGE SCALE GENOMIC DNA]</scope>
    <source>
        <strain evidence="16">SH3</strain>
    </source>
</reference>
<dbReference type="GO" id="GO:0050920">
    <property type="term" value="P:regulation of chemotaxis"/>
    <property type="evidence" value="ECO:0007669"/>
    <property type="project" value="UniProtKB-ARBA"/>
</dbReference>
<dbReference type="PROSITE" id="PS00915">
    <property type="entry name" value="PI3_4_KINASE_1"/>
    <property type="match status" value="1"/>
</dbReference>
<feature type="compositionally biased region" description="Low complexity" evidence="9">
    <location>
        <begin position="394"/>
        <end position="409"/>
    </location>
</feature>
<keyword evidence="6" id="KW-0067">ATP-binding</keyword>
<dbReference type="FunFam" id="3.30.1010.10:FF:000008">
    <property type="entry name" value="Phosphatidylinositol 4,5-bisphosphate 3-kinase catalytic subunit gamma"/>
    <property type="match status" value="1"/>
</dbReference>
<dbReference type="GO" id="GO:0016303">
    <property type="term" value="F:1-phosphatidylinositol-3-kinase activity"/>
    <property type="evidence" value="ECO:0007669"/>
    <property type="project" value="UniProtKB-EC"/>
</dbReference>
<dbReference type="PROSITE" id="PS00108">
    <property type="entry name" value="PROTEIN_KINASE_ST"/>
    <property type="match status" value="1"/>
</dbReference>
<feature type="region of interest" description="Disordered" evidence="9">
    <location>
        <begin position="81"/>
        <end position="101"/>
    </location>
</feature>
<dbReference type="Pfam" id="PF00792">
    <property type="entry name" value="PI3K_C2"/>
    <property type="match status" value="1"/>
</dbReference>
<dbReference type="RefSeq" id="XP_004362395.1">
    <property type="nucleotide sequence ID" value="XM_004362338.1"/>
</dbReference>
<dbReference type="InterPro" id="IPR016024">
    <property type="entry name" value="ARM-type_fold"/>
</dbReference>
<comment type="similarity">
    <text evidence="7">Belongs to the protein kinase superfamily. STE Ser/Thr protein kinase family.</text>
</comment>
<feature type="domain" description="PIK helical" evidence="12">
    <location>
        <begin position="1040"/>
        <end position="1217"/>
    </location>
</feature>
<dbReference type="InterPro" id="IPR035892">
    <property type="entry name" value="C2_domain_sf"/>
</dbReference>
<dbReference type="FunFam" id="1.10.1070.11:FF:000001">
    <property type="entry name" value="Phosphatidylinositol 4,5-bisphosphate 3-kinase catalytic subunit"/>
    <property type="match status" value="1"/>
</dbReference>
<evidence type="ECO:0000313" key="15">
    <source>
        <dbReference type="EMBL" id="EGG24544.1"/>
    </source>
</evidence>
<evidence type="ECO:0000313" key="16">
    <source>
        <dbReference type="Proteomes" id="UP000007797"/>
    </source>
</evidence>
<dbReference type="Pfam" id="PF00069">
    <property type="entry name" value="Pkinase"/>
    <property type="match status" value="1"/>
</dbReference>
<feature type="domain" description="PI3K-RBD" evidence="13">
    <location>
        <begin position="649"/>
        <end position="765"/>
    </location>
</feature>
<dbReference type="SUPFAM" id="SSF48371">
    <property type="entry name" value="ARM repeat"/>
    <property type="match status" value="1"/>
</dbReference>
<dbReference type="Pfam" id="PF00794">
    <property type="entry name" value="PI3K_rbd"/>
    <property type="match status" value="1"/>
</dbReference>
<dbReference type="InterPro" id="IPR001263">
    <property type="entry name" value="PI3K_accessory_dom"/>
</dbReference>
<dbReference type="GO" id="GO:0016477">
    <property type="term" value="P:cell migration"/>
    <property type="evidence" value="ECO:0007669"/>
    <property type="project" value="TreeGrafter"/>
</dbReference>
<feature type="domain" description="PI3K/PI4K catalytic" evidence="11">
    <location>
        <begin position="1282"/>
        <end position="1559"/>
    </location>
</feature>
<evidence type="ECO:0000256" key="9">
    <source>
        <dbReference type="SAM" id="MobiDB-lite"/>
    </source>
</evidence>
<dbReference type="Gene3D" id="1.10.510.10">
    <property type="entry name" value="Transferase(Phosphotransferase) domain 1"/>
    <property type="match status" value="1"/>
</dbReference>
<dbReference type="PROSITE" id="PS50011">
    <property type="entry name" value="PROTEIN_KINASE_DOM"/>
    <property type="match status" value="1"/>
</dbReference>
<evidence type="ECO:0000259" key="14">
    <source>
        <dbReference type="PROSITE" id="PS51547"/>
    </source>
</evidence>
<dbReference type="SMART" id="SM00146">
    <property type="entry name" value="PI3Kc"/>
    <property type="match status" value="1"/>
</dbReference>
<feature type="domain" description="C2 PI3K-type" evidence="14">
    <location>
        <begin position="847"/>
        <end position="1022"/>
    </location>
</feature>
<keyword evidence="16" id="KW-1185">Reference proteome</keyword>
<dbReference type="GeneID" id="14877200"/>
<dbReference type="GO" id="GO:0031267">
    <property type="term" value="F:small GTPase binding"/>
    <property type="evidence" value="ECO:0007669"/>
    <property type="project" value="UniProtKB-ARBA"/>
</dbReference>
<dbReference type="SMART" id="SM00142">
    <property type="entry name" value="PI3K_C2"/>
    <property type="match status" value="1"/>
</dbReference>
<feature type="region of interest" description="Disordered" evidence="9">
    <location>
        <begin position="1"/>
        <end position="67"/>
    </location>
</feature>
<dbReference type="InterPro" id="IPR011009">
    <property type="entry name" value="Kinase-like_dom_sf"/>
</dbReference>
<feature type="compositionally biased region" description="Low complexity" evidence="9">
    <location>
        <begin position="809"/>
        <end position="830"/>
    </location>
</feature>
<evidence type="ECO:0000256" key="7">
    <source>
        <dbReference type="ARBA" id="ARBA00025754"/>
    </source>
</evidence>
<dbReference type="GO" id="GO:0009617">
    <property type="term" value="P:response to bacterium"/>
    <property type="evidence" value="ECO:0007669"/>
    <property type="project" value="UniProtKB-ARBA"/>
</dbReference>
<dbReference type="InterPro" id="IPR035448">
    <property type="entry name" value="PI3Kc"/>
</dbReference>
<proteinExistence type="inferred from homology"/>
<dbReference type="GO" id="GO:0005886">
    <property type="term" value="C:plasma membrane"/>
    <property type="evidence" value="ECO:0007669"/>
    <property type="project" value="TreeGrafter"/>
</dbReference>
<dbReference type="CDD" id="cd08380">
    <property type="entry name" value="C2_PI3K_like"/>
    <property type="match status" value="1"/>
</dbReference>
<dbReference type="OrthoDB" id="67688at2759"/>
<evidence type="ECO:0000256" key="5">
    <source>
        <dbReference type="ARBA" id="ARBA00022777"/>
    </source>
</evidence>
<keyword evidence="3" id="KW-0808">Transferase</keyword>
<evidence type="ECO:0000259" key="13">
    <source>
        <dbReference type="PROSITE" id="PS51546"/>
    </source>
</evidence>
<dbReference type="InterPro" id="IPR000341">
    <property type="entry name" value="PI3K_Ras-bd_dom"/>
</dbReference>
<dbReference type="CDD" id="cd00891">
    <property type="entry name" value="PI3Kc"/>
    <property type="match status" value="1"/>
</dbReference>
<gene>
    <name evidence="15" type="primary">pikB</name>
    <name evidence="15" type="ORF">DFA_02787</name>
</gene>
<feature type="compositionally biased region" description="Polar residues" evidence="9">
    <location>
        <begin position="1"/>
        <end position="17"/>
    </location>
</feature>
<dbReference type="SUPFAM" id="SSF56112">
    <property type="entry name" value="Protein kinase-like (PK-like)"/>
    <property type="match status" value="2"/>
</dbReference>
<dbReference type="InterPro" id="IPR018936">
    <property type="entry name" value="PI3/4_kinase_CS"/>
</dbReference>
<dbReference type="InterPro" id="IPR008271">
    <property type="entry name" value="Ser/Thr_kinase_AS"/>
</dbReference>
<dbReference type="Gene3D" id="3.10.20.770">
    <property type="match status" value="1"/>
</dbReference>
<dbReference type="EMBL" id="GL883006">
    <property type="protein sequence ID" value="EGG24544.1"/>
    <property type="molecule type" value="Genomic_DNA"/>
</dbReference>
<feature type="domain" description="Protein kinase" evidence="10">
    <location>
        <begin position="2062"/>
        <end position="2343"/>
    </location>
</feature>
<dbReference type="InterPro" id="IPR000403">
    <property type="entry name" value="PI3/4_kinase_cat_dom"/>
</dbReference>
<evidence type="ECO:0000259" key="11">
    <source>
        <dbReference type="PROSITE" id="PS50290"/>
    </source>
</evidence>
<dbReference type="SUPFAM" id="SSF52058">
    <property type="entry name" value="L domain-like"/>
    <property type="match status" value="1"/>
</dbReference>
<feature type="compositionally biased region" description="Low complexity" evidence="9">
    <location>
        <begin position="114"/>
        <end position="156"/>
    </location>
</feature>
<dbReference type="GO" id="GO:0005737">
    <property type="term" value="C:cytoplasm"/>
    <property type="evidence" value="ECO:0007669"/>
    <property type="project" value="TreeGrafter"/>
</dbReference>
<feature type="compositionally biased region" description="Low complexity" evidence="9">
    <location>
        <begin position="345"/>
        <end position="364"/>
    </location>
</feature>
<dbReference type="InterPro" id="IPR036940">
    <property type="entry name" value="PI3/4_kinase_cat_sf"/>
</dbReference>
<dbReference type="SUPFAM" id="SSF54236">
    <property type="entry name" value="Ubiquitin-like"/>
    <property type="match status" value="1"/>
</dbReference>
<sequence>MSQQSSGIVSPLSLSTENTNNNNNNNTNRTRGNSKSSPSNPINTNNNNNNNVDQHSTSTLSSAEDNNNNRETVNFKALLNTFNQPNNSNSNISQTTSKPRASTAKTLEFLTNLTSQSLSSSSSSPSLSSSSSSTSFNKNNNNNNGNLSKSNDSSSSILFVAPDENGNRSPTSMSKQDNETIDLLDSIVNLSLQSSMSFSTPSPPPPTIITTTVSSSPNNNNNNNNTSTTATIQSPLIQSPTISSISMSPIPPSPILQQPVRLSSTTPSTSQTNLNSSSPDQSTINSPLLYSQQQQQQQPQPQSTSTTASSSLPSQSIPHSASSNSLKSISNSPILASSNSSLNLVKSTSSTSSSSSSGSSNSSTIGGGAVTPDRFRQANKGSVLIPSHLNQNISSSTSSSSSSSSSSSTGEYSPRIGSPVIHSTYSSNAAAAQAAAASASKIFSAQSTTFKAPLVVKINRESSSHSIWKSTLSGAGKEDHIKVCFDEIPGRRIVQKVSIDLTPLEIKKQLLEEVGPEFLQLIDQFELKVLSINCTFTNESLPLRRQLVMQACNISRLFPKMQLTLKDGNELKLPDTEIVDLKGHIQTELEIFELTGNGFARILESGGQEVSSFRRDLAHLRLQRTDDERENELLQYVYVLGEPMPLVTPPKITVQATYGDDVKINKRLDVSPQLTVEELKTQIFKKFALVDKSISRGDKTPNDYVIKVTGFREYILSIKELGEAGLSRLDRYQPTGKDGDFALIDYDYVRQCISKQQMLELSFTQNNILKCSTEKHQTSFIDKLLDTTDFDSDDEQPLIQHDEQLLQQQQLDNSSPSNSSTNPGGSATNSLNNSAINVGGRLPITKVNRLFRVKVVGLKNINISVSDDAKSKFGDGDRQPYCYVMAELYHGGQLIATPTFTPTIPITHMDSLHFPDWDRDVWTPFNISIRSLPRETRACFTLFVTSNSTTSNGTIIASSEVVQDTKSIPLGWVNCQLIDHKGCLRTGPVAFKLWEDDRANPIGTCIENLASKTPIVLMIEFETFVKPIVFTKEINPLIQISSSKKLEPNEARRLNGLMQSDPLVILTPDDKRLIYSYRHIYTSKPKALAKVLTSINWAEQDQVWEAYRLMKEWAELKPVQALELMDAKFADSEVRSFAIQTLKQFTDSEFSDFLLQLSQVLKYEPYHKSELSSMLIERALSNRSRIGHSFFWFLKAEMHTPEIEERYGLLLEGYLRSCGSHRQELIKQNQVLKSLYQVAMAVKNTHGTSERKKVLQDGLSKIKFPDTFQLPLDPRWEAKGLIVDKCRFMDSKKLPLWLVFENVEKYAKPLTVIFKVGDDLRQDILTLQILRTMDKFWKNGGLDLRLQPYKCVSTGDGIGMLEVVLNANTIANINKDAGGTGALLEEKTLVNWLKENNPSEQEYNKAVETFILSCAGYVVATYVMGIGDRHADNIMMTRAGHLFHIDFGHFLGNYKKKYGFKRERAPFIFTHQYMAIVGGKDSENFKFFVNTCCLAYNILRKNTDLFINLFQLMLSTGIPELQCAEDIDYLRKALGPELTDAEAAEEFTKNIIVALNTKTVLLNDIFHDFGQVSNIELKYLPAKLADKVKLGSIVRMSTYPNQIRVHSLTFDDELISILLLPPSFQSLTFGSSVHQPLSPGVLPSSLRSLTFGYIYNQPISPGVVPSSLQSLTFGHCYNQPLSQGVLPSTLQSLKFGVPSSLQSLTFGNGYNQPLSQGVLPSTLLSLKFGVDYNQPISVGVLPSSLQSLKFCSRYNQPISPDVLPASLQSLEFVGSYNQPISPGVLPSSLQSLIFGRYYNQPLSPGVLPTSLQTLEYGWLFYQLCPGFVPSKSIILSLGGSFNQPLSPGVLPSSLQSLTFSDRYNQPISIGVLPSSLQELTFGMDYNQPLSAGVLPSSLCSLTFGDNYNQPLSHGVLPSTLQSLTFGDGYIINAYHLKNYNQLLLTTVVPRSIQSLTFKCEKHSTTTPITVSCDFNQSIQVLRYFIKIGQLGVVKLPSEIDTIIFKITGSPSDLDIVKCFSSLPTQCSYLQRNPNSINDNPKYLMPYPINLTEYVTVNSNKYFILYSYPSHLTKNKVFLVISEFDNELYVYKEMNYSDTIPKRADFEVECMKLFLGDDMFVQYKDHQDMVGDKKFCILTLYCQGGDLEQLYQSKIKRDIWVYVERIVLEKLSHHRIAHLDVKPLNLFIGDDGQIVLGDFGCSSHFNVEPNQNQSSAEPTQTIFETNESNQKFYYSKSDVYSVGCTLLKLLSCIETLLFGPSFNCPFDITVLTQQLKVIVFGRSFNQPIPIFEYLYKYSFIINITTDIWNQEKLSIVFSDKAQREFKRFNIYHCNRGNENSIPTLNSFSNTHLQSKIILTIGEKCFGIGEINRVLVLISLSDYRENNVLTWKRNDIEFSIDLKDVSVISFVQLELVDNTVHVEYPLESMEEIFELDNDNIHQMFEHQQQYLDVRLIPIPTDPLLKDNNLN</sequence>